<accession>A0A2G9S222</accession>
<proteinExistence type="predicted"/>
<feature type="domain" description="Ig-like" evidence="4">
    <location>
        <begin position="346"/>
        <end position="440"/>
    </location>
</feature>
<keyword evidence="1" id="KW-0732">Signal</keyword>
<evidence type="ECO:0000313" key="6">
    <source>
        <dbReference type="Proteomes" id="UP000228934"/>
    </source>
</evidence>
<dbReference type="InterPro" id="IPR003598">
    <property type="entry name" value="Ig_sub2"/>
</dbReference>
<dbReference type="PANTHER" id="PTHR11481">
    <property type="entry name" value="IMMUNOGLOBULIN FC RECEPTOR"/>
    <property type="match status" value="1"/>
</dbReference>
<dbReference type="Pfam" id="PF13895">
    <property type="entry name" value="Ig_2"/>
    <property type="match status" value="3"/>
</dbReference>
<evidence type="ECO:0000313" key="5">
    <source>
        <dbReference type="EMBL" id="PIO34192.1"/>
    </source>
</evidence>
<keyword evidence="3" id="KW-0812">Transmembrane</keyword>
<reference evidence="6" key="1">
    <citation type="journal article" date="2017" name="Nat. Commun.">
        <title>The North American bullfrog draft genome provides insight into hormonal regulation of long noncoding RNA.</title>
        <authorList>
            <person name="Hammond S.A."/>
            <person name="Warren R.L."/>
            <person name="Vandervalk B.P."/>
            <person name="Kucuk E."/>
            <person name="Khan H."/>
            <person name="Gibb E.A."/>
            <person name="Pandoh P."/>
            <person name="Kirk H."/>
            <person name="Zhao Y."/>
            <person name="Jones M."/>
            <person name="Mungall A.J."/>
            <person name="Coope R."/>
            <person name="Pleasance S."/>
            <person name="Moore R.A."/>
            <person name="Holt R.A."/>
            <person name="Round J.M."/>
            <person name="Ohora S."/>
            <person name="Walle B.V."/>
            <person name="Veldhoen N."/>
            <person name="Helbing C.C."/>
            <person name="Birol I."/>
        </authorList>
    </citation>
    <scope>NUCLEOTIDE SEQUENCE [LARGE SCALE GENOMIC DNA]</scope>
</reference>
<dbReference type="Gene3D" id="2.60.40.10">
    <property type="entry name" value="Immunoglobulins"/>
    <property type="match status" value="5"/>
</dbReference>
<dbReference type="InterPro" id="IPR036179">
    <property type="entry name" value="Ig-like_dom_sf"/>
</dbReference>
<dbReference type="GO" id="GO:0007166">
    <property type="term" value="P:cell surface receptor signaling pathway"/>
    <property type="evidence" value="ECO:0007669"/>
    <property type="project" value="TreeGrafter"/>
</dbReference>
<dbReference type="EMBL" id="KV927759">
    <property type="protein sequence ID" value="PIO34192.1"/>
    <property type="molecule type" value="Genomic_DNA"/>
</dbReference>
<evidence type="ECO:0000259" key="4">
    <source>
        <dbReference type="PROSITE" id="PS50835"/>
    </source>
</evidence>
<dbReference type="InterPro" id="IPR007110">
    <property type="entry name" value="Ig-like_dom"/>
</dbReference>
<sequence length="591" mass="66761">MTFMCNVDSNMKGDQTFYWYKDNEKIKETQQRFTIQSASVNDSGYYQCRSSVTHLSDPVRLDVSNSDLILQAPPIINEGDDLNLECHHRSGLDFSQVEFYKDGVFMKILDSESNLRVGKAYKNITGAYRCTKRKKLSFATSSYSAEVFVSITELFPYIQLKASQDLIIEGDSVVLSCQTALNSELSPLRGKKELQLAFYRDGVNVQPFSTSDTYKIESAQQKDSGNYTCEVKSSMNSVTKMSQALSIDVQEMFSPPNLIVNLNPITQGSSLVLTCDTTVNQNRQISNLEYTFYKDGKTKQAARSSTKYRTDKVNEEDSGEYSCEVSFPSSKVVKRSNKTYILVQVPVLNAKITMDPQVPDMTSGLNVTFKCSVQRGTSPSYVWLHNGKDVGQNCVLYDITHDGKVLFINSTHLHHSGTYQCQAKNSFSDSKSNILRINVTEPVITAARSESLKCPRTESSNPYVVPALIVVALVVILALAIIYRYRRRLPVLKFKYHQEPLSVSGRLDEDSLLHLENVDSFERRMSAQTSTQSEFPTTNFVVGKFEIQILNFVCRKFRRKMSDGAYIRSEFPTTSSHRTFVVGKSYCLYRA</sequence>
<evidence type="ECO:0000256" key="1">
    <source>
        <dbReference type="ARBA" id="ARBA00022729"/>
    </source>
</evidence>
<name>A0A2G9S222_AQUCT</name>
<dbReference type="InterPro" id="IPR003599">
    <property type="entry name" value="Ig_sub"/>
</dbReference>
<dbReference type="GO" id="GO:0006955">
    <property type="term" value="P:immune response"/>
    <property type="evidence" value="ECO:0007669"/>
    <property type="project" value="TreeGrafter"/>
</dbReference>
<dbReference type="PROSITE" id="PS50835">
    <property type="entry name" value="IG_LIKE"/>
    <property type="match status" value="4"/>
</dbReference>
<protein>
    <recommendedName>
        <fullName evidence="4">Ig-like domain-containing protein</fullName>
    </recommendedName>
</protein>
<dbReference type="InterPro" id="IPR013783">
    <property type="entry name" value="Ig-like_fold"/>
</dbReference>
<keyword evidence="3" id="KW-1133">Transmembrane helix</keyword>
<dbReference type="OrthoDB" id="10012075at2759"/>
<dbReference type="SMART" id="SM00408">
    <property type="entry name" value="IGc2"/>
    <property type="match status" value="5"/>
</dbReference>
<dbReference type="Pfam" id="PF13927">
    <property type="entry name" value="Ig_3"/>
    <property type="match status" value="1"/>
</dbReference>
<feature type="domain" description="Ig-like" evidence="4">
    <location>
        <begin position="156"/>
        <end position="246"/>
    </location>
</feature>
<dbReference type="GO" id="GO:0004888">
    <property type="term" value="F:transmembrane signaling receptor activity"/>
    <property type="evidence" value="ECO:0007669"/>
    <property type="project" value="TreeGrafter"/>
</dbReference>
<feature type="domain" description="Ig-like" evidence="4">
    <location>
        <begin position="1"/>
        <end position="64"/>
    </location>
</feature>
<dbReference type="SMART" id="SM00409">
    <property type="entry name" value="IG"/>
    <property type="match status" value="5"/>
</dbReference>
<keyword evidence="6" id="KW-1185">Reference proteome</keyword>
<organism evidence="5 6">
    <name type="scientific">Aquarana catesbeiana</name>
    <name type="common">American bullfrog</name>
    <name type="synonym">Rana catesbeiana</name>
    <dbReference type="NCBI Taxonomy" id="8400"/>
    <lineage>
        <taxon>Eukaryota</taxon>
        <taxon>Metazoa</taxon>
        <taxon>Chordata</taxon>
        <taxon>Craniata</taxon>
        <taxon>Vertebrata</taxon>
        <taxon>Euteleostomi</taxon>
        <taxon>Amphibia</taxon>
        <taxon>Batrachia</taxon>
        <taxon>Anura</taxon>
        <taxon>Neobatrachia</taxon>
        <taxon>Ranoidea</taxon>
        <taxon>Ranidae</taxon>
        <taxon>Aquarana</taxon>
    </lineage>
</organism>
<dbReference type="AlphaFoldDB" id="A0A2G9S222"/>
<dbReference type="GO" id="GO:0009897">
    <property type="term" value="C:external side of plasma membrane"/>
    <property type="evidence" value="ECO:0007669"/>
    <property type="project" value="TreeGrafter"/>
</dbReference>
<dbReference type="Proteomes" id="UP000228934">
    <property type="component" value="Unassembled WGS sequence"/>
</dbReference>
<gene>
    <name evidence="5" type="ORF">AB205_0153340</name>
</gene>
<feature type="domain" description="Ig-like" evidence="4">
    <location>
        <begin position="256"/>
        <end position="334"/>
    </location>
</feature>
<keyword evidence="2" id="KW-1015">Disulfide bond</keyword>
<evidence type="ECO:0000256" key="3">
    <source>
        <dbReference type="SAM" id="Phobius"/>
    </source>
</evidence>
<dbReference type="PANTHER" id="PTHR11481:SF64">
    <property type="entry name" value="FC RECEPTOR-LIKE PROTEIN 4"/>
    <property type="match status" value="1"/>
</dbReference>
<dbReference type="SUPFAM" id="SSF48726">
    <property type="entry name" value="Immunoglobulin"/>
    <property type="match status" value="4"/>
</dbReference>
<dbReference type="InterPro" id="IPR050488">
    <property type="entry name" value="Ig_Fc_receptor"/>
</dbReference>
<feature type="transmembrane region" description="Helical" evidence="3">
    <location>
        <begin position="463"/>
        <end position="485"/>
    </location>
</feature>
<keyword evidence="3" id="KW-0472">Membrane</keyword>
<evidence type="ECO:0000256" key="2">
    <source>
        <dbReference type="ARBA" id="ARBA00023157"/>
    </source>
</evidence>
<dbReference type="CDD" id="cd00096">
    <property type="entry name" value="Ig"/>
    <property type="match status" value="1"/>
</dbReference>